<evidence type="ECO:0000256" key="2">
    <source>
        <dbReference type="ARBA" id="ARBA00022884"/>
    </source>
</evidence>
<dbReference type="HAMAP" id="MF_00023">
    <property type="entry name" value="SmpB"/>
    <property type="match status" value="1"/>
</dbReference>
<dbReference type="NCBIfam" id="NF003843">
    <property type="entry name" value="PRK05422.1"/>
    <property type="match status" value="1"/>
</dbReference>
<evidence type="ECO:0000313" key="5">
    <source>
        <dbReference type="EMBL" id="SCX93079.1"/>
    </source>
</evidence>
<dbReference type="SUPFAM" id="SSF74982">
    <property type="entry name" value="Small protein B (SmpB)"/>
    <property type="match status" value="1"/>
</dbReference>
<name>A0A098GDM5_LEGMI</name>
<dbReference type="GO" id="GO:0070929">
    <property type="term" value="P:trans-translation"/>
    <property type="evidence" value="ECO:0007669"/>
    <property type="project" value="UniProtKB-UniRule"/>
</dbReference>
<protein>
    <recommendedName>
        <fullName evidence="3">SsrA-binding protein</fullName>
    </recommendedName>
    <alternativeName>
        <fullName evidence="3">Small protein B</fullName>
    </alternativeName>
</protein>
<dbReference type="PANTHER" id="PTHR30308:SF2">
    <property type="entry name" value="SSRA-BINDING PROTEIN"/>
    <property type="match status" value="1"/>
</dbReference>
<dbReference type="AlphaFoldDB" id="A0A098GDM5"/>
<dbReference type="Gene3D" id="2.40.280.10">
    <property type="match status" value="1"/>
</dbReference>
<organism evidence="4 6">
    <name type="scientific">Legionella micdadei</name>
    <name type="common">Tatlockia micdadei</name>
    <dbReference type="NCBI Taxonomy" id="451"/>
    <lineage>
        <taxon>Bacteria</taxon>
        <taxon>Pseudomonadati</taxon>
        <taxon>Pseudomonadota</taxon>
        <taxon>Gammaproteobacteria</taxon>
        <taxon>Legionellales</taxon>
        <taxon>Legionellaceae</taxon>
        <taxon>Legionella</taxon>
    </lineage>
</organism>
<evidence type="ECO:0000256" key="3">
    <source>
        <dbReference type="HAMAP-Rule" id="MF_00023"/>
    </source>
</evidence>
<keyword evidence="7" id="KW-1185">Reference proteome</keyword>
<gene>
    <name evidence="3 4" type="primary">smpB</name>
    <name evidence="4" type="ORF">LMI_0175</name>
    <name evidence="5" type="ORF">SAMN02982997_00408</name>
</gene>
<dbReference type="PROSITE" id="PS01317">
    <property type="entry name" value="SSRP"/>
    <property type="match status" value="1"/>
</dbReference>
<evidence type="ECO:0000313" key="4">
    <source>
        <dbReference type="EMBL" id="CEG59541.1"/>
    </source>
</evidence>
<dbReference type="HOGENOM" id="CLU_108953_3_0_6"/>
<dbReference type="Pfam" id="PF01668">
    <property type="entry name" value="SmpB"/>
    <property type="match status" value="1"/>
</dbReference>
<proteinExistence type="inferred from homology"/>
<comment type="function">
    <text evidence="3">Required for rescue of stalled ribosomes mediated by trans-translation. Binds to transfer-messenger RNA (tmRNA), required for stable association of tmRNA with ribosomes. tmRNA and SmpB together mimic tRNA shape, replacing the anticodon stem-loop with SmpB. tmRNA is encoded by the ssrA gene; the 2 termini fold to resemble tRNA(Ala) and it encodes a 'tag peptide', a short internal open reading frame. During trans-translation Ala-aminoacylated tmRNA acts like a tRNA, entering the A-site of stalled ribosomes, displacing the stalled mRNA. The ribosome then switches to translate the ORF on the tmRNA; the nascent peptide is terminated with the 'tag peptide' encoded by the tmRNA and targeted for degradation. The ribosome is freed to recommence translation, which seems to be the essential function of trans-translation.</text>
</comment>
<dbReference type="GO" id="GO:0005829">
    <property type="term" value="C:cytosol"/>
    <property type="evidence" value="ECO:0007669"/>
    <property type="project" value="TreeGrafter"/>
</dbReference>
<dbReference type="InterPro" id="IPR000037">
    <property type="entry name" value="SsrA-bd_prot"/>
</dbReference>
<dbReference type="InterPro" id="IPR023620">
    <property type="entry name" value="SmpB"/>
</dbReference>
<dbReference type="GO" id="GO:0003723">
    <property type="term" value="F:RNA binding"/>
    <property type="evidence" value="ECO:0007669"/>
    <property type="project" value="UniProtKB-UniRule"/>
</dbReference>
<dbReference type="Proteomes" id="UP000032414">
    <property type="component" value="Chromosome I"/>
</dbReference>
<dbReference type="CDD" id="cd09294">
    <property type="entry name" value="SmpB"/>
    <property type="match status" value="1"/>
</dbReference>
<reference evidence="6" key="1">
    <citation type="submission" date="2014-09" db="EMBL/GenBank/DDBJ databases">
        <authorList>
            <person name="Gomez-Valero L."/>
        </authorList>
    </citation>
    <scope>NUCLEOTIDE SEQUENCE [LARGE SCALE GENOMIC DNA]</scope>
    <source>
        <strain evidence="6">ATCC33218</strain>
    </source>
</reference>
<evidence type="ECO:0000313" key="7">
    <source>
        <dbReference type="Proteomes" id="UP000182998"/>
    </source>
</evidence>
<reference evidence="4" key="2">
    <citation type="submission" date="2014-09" db="EMBL/GenBank/DDBJ databases">
        <authorList>
            <person name="GOMEZ-VALERO Laura"/>
        </authorList>
    </citation>
    <scope>NUCLEOTIDE SEQUENCE</scope>
    <source>
        <strain evidence="4">ATCC33218</strain>
    </source>
</reference>
<dbReference type="STRING" id="451.B6N58_00820"/>
<dbReference type="NCBIfam" id="TIGR00086">
    <property type="entry name" value="smpB"/>
    <property type="match status" value="1"/>
</dbReference>
<evidence type="ECO:0000256" key="1">
    <source>
        <dbReference type="ARBA" id="ARBA00022490"/>
    </source>
</evidence>
<dbReference type="KEGG" id="tmc:LMI_0175"/>
<dbReference type="PATRIC" id="fig|451.8.peg.669"/>
<dbReference type="Proteomes" id="UP000182998">
    <property type="component" value="Unassembled WGS sequence"/>
</dbReference>
<sequence>MYNYPLLDLKIDSRVVMTHKQNTNIVINKKAHFDYFIEDEYEAGLVLEGWEVKSLRAGKINLSDAHVIIKHGEAFLLGAQIQPLPTAATHLFPDANRTRKLLLNRRELNHLIGSVERQGYTLVPLSLYWKNNRVKAKIALAKGKKTHDKRDTIKDRDWQRDRARIMKKQG</sequence>
<keyword evidence="1 3" id="KW-0963">Cytoplasm</keyword>
<comment type="similarity">
    <text evidence="3">Belongs to the SmpB family.</text>
</comment>
<comment type="subcellular location">
    <subcellularLocation>
        <location evidence="3">Cytoplasm</location>
    </subcellularLocation>
    <text evidence="3">The tmRNA-SmpB complex associates with stalled 70S ribosomes.</text>
</comment>
<evidence type="ECO:0000313" key="6">
    <source>
        <dbReference type="Proteomes" id="UP000032414"/>
    </source>
</evidence>
<keyword evidence="2 3" id="KW-0694">RNA-binding</keyword>
<dbReference type="EMBL" id="FMVN01000002">
    <property type="protein sequence ID" value="SCX93079.1"/>
    <property type="molecule type" value="Genomic_DNA"/>
</dbReference>
<reference evidence="5 7" key="3">
    <citation type="submission" date="2016-10" db="EMBL/GenBank/DDBJ databases">
        <authorList>
            <person name="Varghese N."/>
            <person name="Submissions S."/>
        </authorList>
    </citation>
    <scope>NUCLEOTIDE SEQUENCE [LARGE SCALE GENOMIC DNA]</scope>
    <source>
        <strain evidence="5 7">ATCC 33218</strain>
    </source>
</reference>
<dbReference type="PANTHER" id="PTHR30308">
    <property type="entry name" value="TMRNA-BINDING COMPONENT OF TRANS-TRANSLATION TAGGING COMPLEX"/>
    <property type="match status" value="1"/>
</dbReference>
<dbReference type="InterPro" id="IPR020081">
    <property type="entry name" value="SsrA-bd_prot_CS"/>
</dbReference>
<dbReference type="GO" id="GO:0070930">
    <property type="term" value="P:trans-translation-dependent protein tagging"/>
    <property type="evidence" value="ECO:0007669"/>
    <property type="project" value="TreeGrafter"/>
</dbReference>
<dbReference type="EMBL" id="LN614830">
    <property type="protein sequence ID" value="CEG59541.1"/>
    <property type="molecule type" value="Genomic_DNA"/>
</dbReference>
<accession>A0A098GDM5</accession>